<evidence type="ECO:0000259" key="10">
    <source>
        <dbReference type="Pfam" id="PF00056"/>
    </source>
</evidence>
<sequence>MAPRVPNKRISVIGGGGMVGAATVNALILKGVAAELLIVDVAPKAAEGQALDIADASFNSPGVVRVGSYAEAGQSDLVIITAGYPQKPGEPRSKLLGTNKSIMNDICTQMQPIRPDMKILVVANPVDVLTHIVWQSSKLPKNQVFGSGTYLDSGRLRSQIASMIDVHPQSINAYVLGEHGDRQFVAWSAARIQNTPLLDHPKLKGIELDSIRQEVMRKAYAIIEAKRSTYFGIGMCSATIAESVLNNTQEVYPLVHWVEAHQAYISWPCTVGSNGVDQSFDVPLNEQEQKALGVAVAAIKDMVKEAESIEEPRKD</sequence>
<feature type="binding site" evidence="8">
    <location>
        <position position="99"/>
    </location>
    <ligand>
        <name>NAD(+)</name>
        <dbReference type="ChEBI" id="CHEBI:57540"/>
    </ligand>
</feature>
<evidence type="ECO:0000256" key="2">
    <source>
        <dbReference type="ARBA" id="ARBA00006054"/>
    </source>
</evidence>
<dbReference type="OMA" id="AHVREKG"/>
<name>A0A023B8T1_GRENI</name>
<dbReference type="CDD" id="cd00300">
    <property type="entry name" value="LDH_like"/>
    <property type="match status" value="1"/>
</dbReference>
<dbReference type="Gene3D" id="3.40.50.720">
    <property type="entry name" value="NAD(P)-binding Rossmann-like Domain"/>
    <property type="match status" value="1"/>
</dbReference>
<dbReference type="PIRSF" id="PIRSF000102">
    <property type="entry name" value="Lac_mal_DH"/>
    <property type="match status" value="1"/>
</dbReference>
<keyword evidence="13" id="KW-1185">Reference proteome</keyword>
<protein>
    <recommendedName>
        <fullName evidence="3">L-lactate dehydrogenase</fullName>
        <ecNumber evidence="3">1.1.1.27</ecNumber>
    </recommendedName>
</protein>
<evidence type="ECO:0000313" key="13">
    <source>
        <dbReference type="Proteomes" id="UP000019763"/>
    </source>
</evidence>
<dbReference type="InterPro" id="IPR001236">
    <property type="entry name" value="Lactate/malate_DH_N"/>
</dbReference>
<comment type="caution">
    <text evidence="12">The sequence shown here is derived from an EMBL/GenBank/DDBJ whole genome shotgun (WGS) entry which is preliminary data.</text>
</comment>
<feature type="active site" description="Proton acceptor" evidence="7">
    <location>
        <position position="179"/>
    </location>
</feature>
<dbReference type="PANTHER" id="PTHR43128:SF16">
    <property type="entry name" value="L-LACTATE DEHYDROGENASE"/>
    <property type="match status" value="1"/>
</dbReference>
<dbReference type="GeneID" id="22912071"/>
<feature type="binding site" evidence="8">
    <location>
        <begin position="122"/>
        <end position="124"/>
    </location>
    <ligand>
        <name>NAD(+)</name>
        <dbReference type="ChEBI" id="CHEBI:57540"/>
    </ligand>
</feature>
<comment type="catalytic activity">
    <reaction evidence="6">
        <text>(S)-lactate + NAD(+) = pyruvate + NADH + H(+)</text>
        <dbReference type="Rhea" id="RHEA:23444"/>
        <dbReference type="ChEBI" id="CHEBI:15361"/>
        <dbReference type="ChEBI" id="CHEBI:15378"/>
        <dbReference type="ChEBI" id="CHEBI:16651"/>
        <dbReference type="ChEBI" id="CHEBI:57540"/>
        <dbReference type="ChEBI" id="CHEBI:57945"/>
        <dbReference type="EC" id="1.1.1.27"/>
    </reaction>
</comment>
<proteinExistence type="inferred from homology"/>
<dbReference type="InterPro" id="IPR011304">
    <property type="entry name" value="L-lactate_DH"/>
</dbReference>
<dbReference type="AlphaFoldDB" id="A0A023B8T1"/>
<dbReference type="PANTHER" id="PTHR43128">
    <property type="entry name" value="L-2-HYDROXYCARBOXYLATE DEHYDROGENASE (NAD(P)(+))"/>
    <property type="match status" value="1"/>
</dbReference>
<dbReference type="Proteomes" id="UP000019763">
    <property type="component" value="Unassembled WGS sequence"/>
</dbReference>
<dbReference type="InterPro" id="IPR022383">
    <property type="entry name" value="Lactate/malate_DH_C"/>
</dbReference>
<dbReference type="PRINTS" id="PR00086">
    <property type="entry name" value="LLDHDRGNASE"/>
</dbReference>
<dbReference type="EMBL" id="AFNH02000424">
    <property type="protein sequence ID" value="EZG70405.1"/>
    <property type="molecule type" value="Genomic_DNA"/>
</dbReference>
<feature type="binding site" evidence="8">
    <location>
        <begin position="14"/>
        <end position="20"/>
    </location>
    <ligand>
        <name>NAD(+)</name>
        <dbReference type="ChEBI" id="CHEBI:57540"/>
    </ligand>
</feature>
<dbReference type="RefSeq" id="XP_011129948.1">
    <property type="nucleotide sequence ID" value="XM_011131646.1"/>
</dbReference>
<dbReference type="InterPro" id="IPR015955">
    <property type="entry name" value="Lactate_DH/Glyco_Ohase_4_C"/>
</dbReference>
<evidence type="ECO:0000256" key="8">
    <source>
        <dbReference type="PIRSR" id="PIRSR000102-3"/>
    </source>
</evidence>
<evidence type="ECO:0000256" key="6">
    <source>
        <dbReference type="ARBA" id="ARBA00049258"/>
    </source>
</evidence>
<evidence type="ECO:0000256" key="9">
    <source>
        <dbReference type="RuleBase" id="RU003369"/>
    </source>
</evidence>
<dbReference type="UniPathway" id="UPA00554">
    <property type="reaction ID" value="UER00611"/>
</dbReference>
<dbReference type="VEuPathDB" id="CryptoDB:GNI_055910"/>
<dbReference type="SUPFAM" id="SSF56327">
    <property type="entry name" value="LDH C-terminal domain-like"/>
    <property type="match status" value="1"/>
</dbReference>
<evidence type="ECO:0000259" key="11">
    <source>
        <dbReference type="Pfam" id="PF02866"/>
    </source>
</evidence>
<reference evidence="12" key="1">
    <citation type="submission" date="2013-12" db="EMBL/GenBank/DDBJ databases">
        <authorList>
            <person name="Omoto C.K."/>
            <person name="Sibley D."/>
            <person name="Venepally P."/>
            <person name="Hadjithomas M."/>
            <person name="Karamycheva S."/>
            <person name="Brunk B."/>
            <person name="Roos D."/>
            <person name="Caler E."/>
            <person name="Lorenzi H."/>
        </authorList>
    </citation>
    <scope>NUCLEOTIDE SEQUENCE</scope>
</reference>
<evidence type="ECO:0000256" key="7">
    <source>
        <dbReference type="PIRSR" id="PIRSR000102-1"/>
    </source>
</evidence>
<keyword evidence="5 8" id="KW-0520">NAD</keyword>
<comment type="similarity">
    <text evidence="2">Belongs to the LDH/MDH superfamily. LDH family.</text>
</comment>
<dbReference type="InterPro" id="IPR036291">
    <property type="entry name" value="NAD(P)-bd_dom_sf"/>
</dbReference>
<dbReference type="EC" id="1.1.1.27" evidence="3"/>
<feature type="domain" description="Lactate/malate dehydrogenase C-terminal" evidence="11">
    <location>
        <begin position="149"/>
        <end position="308"/>
    </location>
</feature>
<dbReference type="OrthoDB" id="5405561at2759"/>
<dbReference type="SUPFAM" id="SSF51735">
    <property type="entry name" value="NAD(P)-binding Rossmann-fold domains"/>
    <property type="match status" value="1"/>
</dbReference>
<dbReference type="Pfam" id="PF00056">
    <property type="entry name" value="Ldh_1_N"/>
    <property type="match status" value="1"/>
</dbReference>
<organism evidence="12 13">
    <name type="scientific">Gregarina niphandrodes</name>
    <name type="common">Septate eugregarine</name>
    <dbReference type="NCBI Taxonomy" id="110365"/>
    <lineage>
        <taxon>Eukaryota</taxon>
        <taxon>Sar</taxon>
        <taxon>Alveolata</taxon>
        <taxon>Apicomplexa</taxon>
        <taxon>Conoidasida</taxon>
        <taxon>Gregarinasina</taxon>
        <taxon>Eugregarinorida</taxon>
        <taxon>Gregarinidae</taxon>
        <taxon>Gregarina</taxon>
    </lineage>
</organism>
<dbReference type="GO" id="GO:0005737">
    <property type="term" value="C:cytoplasm"/>
    <property type="evidence" value="ECO:0007669"/>
    <property type="project" value="InterPro"/>
</dbReference>
<accession>A0A023B8T1</accession>
<dbReference type="Pfam" id="PF02866">
    <property type="entry name" value="Ldh_1_C"/>
    <property type="match status" value="1"/>
</dbReference>
<dbReference type="eggNOG" id="KOG1495">
    <property type="taxonomic scope" value="Eukaryota"/>
</dbReference>
<dbReference type="NCBIfam" id="TIGR01771">
    <property type="entry name" value="L-LDH-NAD"/>
    <property type="match status" value="1"/>
</dbReference>
<comment type="pathway">
    <text evidence="1">Fermentation; pyruvate fermentation to lactate; (S)-lactate from pyruvate: step 1/1.</text>
</comment>
<dbReference type="InterPro" id="IPR001557">
    <property type="entry name" value="L-lactate/malate_DH"/>
</dbReference>
<evidence type="ECO:0000256" key="1">
    <source>
        <dbReference type="ARBA" id="ARBA00004843"/>
    </source>
</evidence>
<keyword evidence="4 9" id="KW-0560">Oxidoreductase</keyword>
<dbReference type="GO" id="GO:0004459">
    <property type="term" value="F:L-lactate dehydrogenase (NAD+) activity"/>
    <property type="evidence" value="ECO:0007669"/>
    <property type="project" value="UniProtKB-EC"/>
</dbReference>
<gene>
    <name evidence="12" type="ORF">GNI_055910</name>
</gene>
<evidence type="ECO:0000256" key="5">
    <source>
        <dbReference type="ARBA" id="ARBA00023027"/>
    </source>
</evidence>
<feature type="domain" description="Lactate/malate dehydrogenase N-terminal" evidence="10">
    <location>
        <begin position="9"/>
        <end position="146"/>
    </location>
</feature>
<evidence type="ECO:0000256" key="4">
    <source>
        <dbReference type="ARBA" id="ARBA00023002"/>
    </source>
</evidence>
<evidence type="ECO:0000313" key="12">
    <source>
        <dbReference type="EMBL" id="EZG70405.1"/>
    </source>
</evidence>
<evidence type="ECO:0000256" key="3">
    <source>
        <dbReference type="ARBA" id="ARBA00012967"/>
    </source>
</evidence>
<feature type="binding site" evidence="8">
    <location>
        <position position="40"/>
    </location>
    <ligand>
        <name>NAD(+)</name>
        <dbReference type="ChEBI" id="CHEBI:57540"/>
    </ligand>
</feature>
<dbReference type="GO" id="GO:0006089">
    <property type="term" value="P:lactate metabolic process"/>
    <property type="evidence" value="ECO:0007669"/>
    <property type="project" value="TreeGrafter"/>
</dbReference>
<dbReference type="Gene3D" id="3.90.110.10">
    <property type="entry name" value="Lactate dehydrogenase/glycoside hydrolase, family 4, C-terminal"/>
    <property type="match status" value="1"/>
</dbReference>